<feature type="transmembrane region" description="Helical" evidence="6">
    <location>
        <begin position="128"/>
        <end position="150"/>
    </location>
</feature>
<evidence type="ECO:0000256" key="1">
    <source>
        <dbReference type="ARBA" id="ARBA00004651"/>
    </source>
</evidence>
<dbReference type="InterPro" id="IPR028994">
    <property type="entry name" value="Integrin_alpha_N"/>
</dbReference>
<evidence type="ECO:0000256" key="6">
    <source>
        <dbReference type="SAM" id="Phobius"/>
    </source>
</evidence>
<gene>
    <name evidence="8" type="ORF">SAMN02746091_00668</name>
</gene>
<dbReference type="RefSeq" id="WP_073247927.1">
    <property type="nucleotide sequence ID" value="NZ_FQVG01000008.1"/>
</dbReference>
<protein>
    <submittedName>
        <fullName evidence="8">RDD family protein</fullName>
    </submittedName>
</protein>
<sequence>MEKILLIVSRSAAFLIDWIVFIIVYLILSELGAYAYILSLFALFIYRVFMQAKFGQTLGMMLLKVRLSDYSYKIALKREIFRIASSFFYIGYLYALFDKKLRTLHDISSGVYVDYVDKKREETNTNKLILYISYFLLIVSMLKGTSRFLLDEIGQFGLEKYAISDEYFQSFEGDNLLSLSQEELYLKTVGRRYTAIIDEAGKKVIYRISNKLKYTEVYRLNKSGNEFIGEYKFKVDFPIQFIESINYKGEDSFCAVTPKGELIIFSNWGDIYAKKYIKNKDVVNIKTGDLDKDGLDEIVILNRNADIEIYKLNKGELSTMFFGKIGEDILPSAFMIEDGIIVLSKGENKTNIYKYDFKEGQFIYKFKRQIKRKDITNIFKFDGGYLINNIGRNNMMFKVGNIQIFEVLDTNFKIKYNFGKRPARRYSYMVRIVEEVCDIDGDGLDELVVKSIGKGDVMGHSYRIEVYKQNKFLLMINRILTLWS</sequence>
<feature type="transmembrane region" description="Helical" evidence="6">
    <location>
        <begin position="7"/>
        <end position="27"/>
    </location>
</feature>
<organism evidence="8 9">
    <name type="scientific">Caloramator proteoclasticus DSM 10124</name>
    <dbReference type="NCBI Taxonomy" id="1121262"/>
    <lineage>
        <taxon>Bacteria</taxon>
        <taxon>Bacillati</taxon>
        <taxon>Bacillota</taxon>
        <taxon>Clostridia</taxon>
        <taxon>Eubacteriales</taxon>
        <taxon>Clostridiaceae</taxon>
        <taxon>Caloramator</taxon>
    </lineage>
</organism>
<proteinExistence type="predicted"/>
<dbReference type="PANTHER" id="PTHR36115">
    <property type="entry name" value="PROLINE-RICH ANTIGEN HOMOLOG-RELATED"/>
    <property type="match status" value="1"/>
</dbReference>
<keyword evidence="9" id="KW-1185">Reference proteome</keyword>
<keyword evidence="3 6" id="KW-0812">Transmembrane</keyword>
<evidence type="ECO:0000256" key="5">
    <source>
        <dbReference type="ARBA" id="ARBA00023136"/>
    </source>
</evidence>
<comment type="subcellular location">
    <subcellularLocation>
        <location evidence="1">Cell membrane</location>
        <topology evidence="1">Multi-pass membrane protein</topology>
    </subcellularLocation>
</comment>
<evidence type="ECO:0000256" key="2">
    <source>
        <dbReference type="ARBA" id="ARBA00022475"/>
    </source>
</evidence>
<name>A0A1M4UJR9_9CLOT</name>
<keyword evidence="2" id="KW-1003">Cell membrane</keyword>
<dbReference type="InterPro" id="IPR010432">
    <property type="entry name" value="RDD"/>
</dbReference>
<feature type="domain" description="RDD" evidence="7">
    <location>
        <begin position="8"/>
        <end position="108"/>
    </location>
</feature>
<keyword evidence="5 6" id="KW-0472">Membrane</keyword>
<evidence type="ECO:0000259" key="7">
    <source>
        <dbReference type="Pfam" id="PF06271"/>
    </source>
</evidence>
<dbReference type="Proteomes" id="UP000184423">
    <property type="component" value="Unassembled WGS sequence"/>
</dbReference>
<evidence type="ECO:0000313" key="8">
    <source>
        <dbReference type="EMBL" id="SHE57021.1"/>
    </source>
</evidence>
<dbReference type="SUPFAM" id="SSF69318">
    <property type="entry name" value="Integrin alpha N-terminal domain"/>
    <property type="match status" value="1"/>
</dbReference>
<feature type="transmembrane region" description="Helical" evidence="6">
    <location>
        <begin position="33"/>
        <end position="50"/>
    </location>
</feature>
<dbReference type="InterPro" id="IPR051791">
    <property type="entry name" value="Pra-immunoreactive"/>
</dbReference>
<reference evidence="9" key="1">
    <citation type="submission" date="2016-11" db="EMBL/GenBank/DDBJ databases">
        <authorList>
            <person name="Varghese N."/>
            <person name="Submissions S."/>
        </authorList>
    </citation>
    <scope>NUCLEOTIDE SEQUENCE [LARGE SCALE GENOMIC DNA]</scope>
    <source>
        <strain evidence="9">DSM 10124</strain>
    </source>
</reference>
<keyword evidence="4 6" id="KW-1133">Transmembrane helix</keyword>
<dbReference type="Pfam" id="PF06271">
    <property type="entry name" value="RDD"/>
    <property type="match status" value="1"/>
</dbReference>
<dbReference type="GO" id="GO:0005886">
    <property type="term" value="C:plasma membrane"/>
    <property type="evidence" value="ECO:0007669"/>
    <property type="project" value="UniProtKB-SubCell"/>
</dbReference>
<evidence type="ECO:0000256" key="4">
    <source>
        <dbReference type="ARBA" id="ARBA00022989"/>
    </source>
</evidence>
<evidence type="ECO:0000313" key="9">
    <source>
        <dbReference type="Proteomes" id="UP000184423"/>
    </source>
</evidence>
<accession>A0A1M4UJR9</accession>
<dbReference type="EMBL" id="FQVG01000008">
    <property type="protein sequence ID" value="SHE57021.1"/>
    <property type="molecule type" value="Genomic_DNA"/>
</dbReference>
<dbReference type="AlphaFoldDB" id="A0A1M4UJR9"/>
<evidence type="ECO:0000256" key="3">
    <source>
        <dbReference type="ARBA" id="ARBA00022692"/>
    </source>
</evidence>